<keyword evidence="8" id="KW-1185">Reference proteome</keyword>
<evidence type="ECO:0000313" key="7">
    <source>
        <dbReference type="EMBL" id="MFC1800228.1"/>
    </source>
</evidence>
<keyword evidence="2" id="KW-0472">Membrane</keyword>
<dbReference type="Pfam" id="PF14905">
    <property type="entry name" value="OMP_b-brl_3"/>
    <property type="match status" value="1"/>
</dbReference>
<accession>A0ABV6YQ76</accession>
<gene>
    <name evidence="7" type="ORF">ACFL2Z_04900</name>
</gene>
<dbReference type="Gene3D" id="2.40.170.20">
    <property type="entry name" value="TonB-dependent receptor, beta-barrel domain"/>
    <property type="match status" value="1"/>
</dbReference>
<protein>
    <submittedName>
        <fullName evidence="7">TonB-dependent receptor domain-containing protein</fullName>
    </submittedName>
</protein>
<evidence type="ECO:0000313" key="8">
    <source>
        <dbReference type="Proteomes" id="UP001594288"/>
    </source>
</evidence>
<keyword evidence="3" id="KW-0998">Cell outer membrane</keyword>
<feature type="domain" description="Outer membrane protein beta-barrel" evidence="6">
    <location>
        <begin position="253"/>
        <end position="653"/>
    </location>
</feature>
<feature type="region of interest" description="Disordered" evidence="4">
    <location>
        <begin position="268"/>
        <end position="299"/>
    </location>
</feature>
<evidence type="ECO:0000259" key="6">
    <source>
        <dbReference type="Pfam" id="PF14905"/>
    </source>
</evidence>
<dbReference type="InterPro" id="IPR036942">
    <property type="entry name" value="Beta-barrel_TonB_sf"/>
</dbReference>
<name>A0ABV6YQ76_UNCEI</name>
<dbReference type="InterPro" id="IPR037066">
    <property type="entry name" value="Plug_dom_sf"/>
</dbReference>
<dbReference type="InterPro" id="IPR012910">
    <property type="entry name" value="Plug_dom"/>
</dbReference>
<evidence type="ECO:0000256" key="3">
    <source>
        <dbReference type="ARBA" id="ARBA00023237"/>
    </source>
</evidence>
<evidence type="ECO:0000256" key="2">
    <source>
        <dbReference type="ARBA" id="ARBA00023136"/>
    </source>
</evidence>
<sequence>PDIIFEIDKKVINVGKQLTAASGTAVDVLENVPSVTVDIEGNVTLRGSSSFTVLLDGRPTLLEPSEVLEQIPASTIETIEIITNPSARYDPDGVTGIINVVSKKQKMSGISGVVNLNAGLNEKYGGDFLFNYRRAGLTAYIGADYGKRVFEGETKSERRTYQDTLTSIIRSEGTSDWRRSSYGLKGGLGIDLTESDLLSTELRWGGRSMERGGDEDFDEWLEPGGAHNKYVSTSSSEWGGDSYSGSVDYRHSYGESDHELTGQVFVSRRDGDEEALNERRDLDGKTVSGQRSTEEGPSRQLRTKLDYVRPFNSSGKIEAGYQSRTERTDDGSELFEYNPETGEYEFQEKYSNTSEYGRDIYSLYSIYSGNESALGYQAGLRTEYTYRTTKLVDRDTSSTLQRWDFFPTLHLSYKVSDSHQTTVSYTRRIQRPRNWYLDPFITWRDAYTVSKGNPALKPEYIDSYEMGYQADIAASMLSVEAYYRLTHNTIERVQSVYEKDVILQTVENVGKDYTLGVELLLNINEIKWWAITLMGDLYDYRVKGTIYDEPFSRQSFNWSFRYSNMFKLTGSTRLQITGRYRGPTVTAQGTREGSFMTDGALRQDFMNRKLSLNLQVRDLLGTGEFEFESEGPDFYSYRKFTRESPVVTLTVSYNFNNYKPDRRQDREMDDFEDEGGEF</sequence>
<evidence type="ECO:0000256" key="1">
    <source>
        <dbReference type="ARBA" id="ARBA00004442"/>
    </source>
</evidence>
<dbReference type="Gene3D" id="2.170.130.10">
    <property type="entry name" value="TonB-dependent receptor, plug domain"/>
    <property type="match status" value="1"/>
</dbReference>
<evidence type="ECO:0000259" key="5">
    <source>
        <dbReference type="Pfam" id="PF07715"/>
    </source>
</evidence>
<feature type="non-terminal residue" evidence="7">
    <location>
        <position position="1"/>
    </location>
</feature>
<proteinExistence type="predicted"/>
<keyword evidence="7" id="KW-0675">Receptor</keyword>
<evidence type="ECO:0000256" key="4">
    <source>
        <dbReference type="SAM" id="MobiDB-lite"/>
    </source>
</evidence>
<dbReference type="EMBL" id="JBHPEI010000092">
    <property type="protein sequence ID" value="MFC1800228.1"/>
    <property type="molecule type" value="Genomic_DNA"/>
</dbReference>
<dbReference type="PANTHER" id="PTHR40980">
    <property type="entry name" value="PLUG DOMAIN-CONTAINING PROTEIN"/>
    <property type="match status" value="1"/>
</dbReference>
<dbReference type="Pfam" id="PF07715">
    <property type="entry name" value="Plug"/>
    <property type="match status" value="1"/>
</dbReference>
<dbReference type="InterPro" id="IPR041700">
    <property type="entry name" value="OMP_b-brl_3"/>
</dbReference>
<reference evidence="7 8" key="1">
    <citation type="submission" date="2024-09" db="EMBL/GenBank/DDBJ databases">
        <authorList>
            <person name="D'Angelo T."/>
        </authorList>
    </citation>
    <scope>NUCLEOTIDE SEQUENCE [LARGE SCALE GENOMIC DNA]</scope>
    <source>
        <strain evidence="7">SAG AM-311-F02</strain>
    </source>
</reference>
<comment type="caution">
    <text evidence="7">The sequence shown here is derived from an EMBL/GenBank/DDBJ whole genome shotgun (WGS) entry which is preliminary data.</text>
</comment>
<comment type="subcellular location">
    <subcellularLocation>
        <location evidence="1">Cell outer membrane</location>
    </subcellularLocation>
</comment>
<feature type="compositionally biased region" description="Basic and acidic residues" evidence="4">
    <location>
        <begin position="268"/>
        <end position="284"/>
    </location>
</feature>
<organism evidence="7 8">
    <name type="scientific">Eiseniibacteriota bacterium</name>
    <dbReference type="NCBI Taxonomy" id="2212470"/>
    <lineage>
        <taxon>Bacteria</taxon>
        <taxon>Candidatus Eiseniibacteriota</taxon>
    </lineage>
</organism>
<dbReference type="SUPFAM" id="SSF56935">
    <property type="entry name" value="Porins"/>
    <property type="match status" value="1"/>
</dbReference>
<dbReference type="Proteomes" id="UP001594288">
    <property type="component" value="Unassembled WGS sequence"/>
</dbReference>
<feature type="domain" description="TonB-dependent receptor plug" evidence="5">
    <location>
        <begin position="22"/>
        <end position="96"/>
    </location>
</feature>
<dbReference type="PANTHER" id="PTHR40980:SF4">
    <property type="entry name" value="TONB-DEPENDENT RECEPTOR-LIKE BETA-BARREL DOMAIN-CONTAINING PROTEIN"/>
    <property type="match status" value="1"/>
</dbReference>